<keyword evidence="7" id="KW-1185">Reference proteome</keyword>
<evidence type="ECO:0008006" key="8">
    <source>
        <dbReference type="Google" id="ProtNLM"/>
    </source>
</evidence>
<dbReference type="PANTHER" id="PTHR35371:SF1">
    <property type="entry name" value="BLR7753 PROTEIN"/>
    <property type="match status" value="1"/>
</dbReference>
<keyword evidence="3 5" id="KW-1133">Transmembrane helix</keyword>
<reference evidence="6 7" key="1">
    <citation type="submission" date="2013-03" db="EMBL/GenBank/DDBJ databases">
        <title>The Genome Sequence of Phialophora europaea CBS 101466.</title>
        <authorList>
            <consortium name="The Broad Institute Genomics Platform"/>
            <person name="Cuomo C."/>
            <person name="de Hoog S."/>
            <person name="Gorbushina A."/>
            <person name="Walker B."/>
            <person name="Young S.K."/>
            <person name="Zeng Q."/>
            <person name="Gargeya S."/>
            <person name="Fitzgerald M."/>
            <person name="Haas B."/>
            <person name="Abouelleil A."/>
            <person name="Allen A.W."/>
            <person name="Alvarado L."/>
            <person name="Arachchi H.M."/>
            <person name="Berlin A.M."/>
            <person name="Chapman S.B."/>
            <person name="Gainer-Dewar J."/>
            <person name="Goldberg J."/>
            <person name="Griggs A."/>
            <person name="Gujja S."/>
            <person name="Hansen M."/>
            <person name="Howarth C."/>
            <person name="Imamovic A."/>
            <person name="Ireland A."/>
            <person name="Larimer J."/>
            <person name="McCowan C."/>
            <person name="Murphy C."/>
            <person name="Pearson M."/>
            <person name="Poon T.W."/>
            <person name="Priest M."/>
            <person name="Roberts A."/>
            <person name="Saif S."/>
            <person name="Shea T."/>
            <person name="Sisk P."/>
            <person name="Sykes S."/>
            <person name="Wortman J."/>
            <person name="Nusbaum C."/>
            <person name="Birren B."/>
        </authorList>
    </citation>
    <scope>NUCLEOTIDE SEQUENCE [LARGE SCALE GENOMIC DNA]</scope>
    <source>
        <strain evidence="6 7">CBS 101466</strain>
    </source>
</reference>
<sequence>MTTFLSSSNLSLYTVPVAWWLCMAPHLYAIERYRYIMNSASTDSIKPGTKKQLEFDRTQPRTFLSRLEANPHPALTPELKTRLARAEAASLNGYENLGFFAASVVAANISLIVVHANEGQSFSKELYYVNCHCLGYLASRILFSWSYVEGARGPHRGVYFYTGLACASALFIHAGNALRKLVK</sequence>
<dbReference type="InterPro" id="IPR001129">
    <property type="entry name" value="Membr-assoc_MAPEG"/>
</dbReference>
<dbReference type="RefSeq" id="XP_008711246.1">
    <property type="nucleotide sequence ID" value="XM_008713024.1"/>
</dbReference>
<feature type="transmembrane region" description="Helical" evidence="5">
    <location>
        <begin position="126"/>
        <end position="146"/>
    </location>
</feature>
<evidence type="ECO:0000313" key="7">
    <source>
        <dbReference type="Proteomes" id="UP000030752"/>
    </source>
</evidence>
<evidence type="ECO:0000256" key="4">
    <source>
        <dbReference type="ARBA" id="ARBA00023136"/>
    </source>
</evidence>
<name>W2SF62_CYPE1</name>
<dbReference type="InterPro" id="IPR023352">
    <property type="entry name" value="MAPEG-like_dom_sf"/>
</dbReference>
<evidence type="ECO:0000313" key="6">
    <source>
        <dbReference type="EMBL" id="ETN46534.1"/>
    </source>
</evidence>
<dbReference type="AlphaFoldDB" id="W2SF62"/>
<dbReference type="Proteomes" id="UP000030752">
    <property type="component" value="Unassembled WGS sequence"/>
</dbReference>
<evidence type="ECO:0000256" key="1">
    <source>
        <dbReference type="ARBA" id="ARBA00004370"/>
    </source>
</evidence>
<feature type="transmembrane region" description="Helical" evidence="5">
    <location>
        <begin position="158"/>
        <end position="178"/>
    </location>
</feature>
<feature type="transmembrane region" description="Helical" evidence="5">
    <location>
        <begin position="97"/>
        <end position="114"/>
    </location>
</feature>
<dbReference type="PANTHER" id="PTHR35371">
    <property type="entry name" value="INNER MEMBRANE PROTEIN"/>
    <property type="match status" value="1"/>
</dbReference>
<evidence type="ECO:0000256" key="2">
    <source>
        <dbReference type="ARBA" id="ARBA00022692"/>
    </source>
</evidence>
<proteinExistence type="predicted"/>
<comment type="subcellular location">
    <subcellularLocation>
        <location evidence="1">Membrane</location>
    </subcellularLocation>
</comment>
<feature type="transmembrane region" description="Helical" evidence="5">
    <location>
        <begin position="12"/>
        <end position="30"/>
    </location>
</feature>
<dbReference type="VEuPathDB" id="FungiDB:HMPREF1541_00719"/>
<dbReference type="OrthoDB" id="2122304at2759"/>
<keyword evidence="4 5" id="KW-0472">Membrane</keyword>
<organism evidence="6 7">
    <name type="scientific">Cyphellophora europaea (strain CBS 101466)</name>
    <name type="common">Phialophora europaea</name>
    <dbReference type="NCBI Taxonomy" id="1220924"/>
    <lineage>
        <taxon>Eukaryota</taxon>
        <taxon>Fungi</taxon>
        <taxon>Dikarya</taxon>
        <taxon>Ascomycota</taxon>
        <taxon>Pezizomycotina</taxon>
        <taxon>Eurotiomycetes</taxon>
        <taxon>Chaetothyriomycetidae</taxon>
        <taxon>Chaetothyriales</taxon>
        <taxon>Cyphellophoraceae</taxon>
        <taxon>Cyphellophora</taxon>
    </lineage>
</organism>
<evidence type="ECO:0000256" key="5">
    <source>
        <dbReference type="SAM" id="Phobius"/>
    </source>
</evidence>
<dbReference type="EMBL" id="KB822711">
    <property type="protein sequence ID" value="ETN46534.1"/>
    <property type="molecule type" value="Genomic_DNA"/>
</dbReference>
<gene>
    <name evidence="6" type="ORF">HMPREF1541_00719</name>
</gene>
<dbReference type="SUPFAM" id="SSF161084">
    <property type="entry name" value="MAPEG domain-like"/>
    <property type="match status" value="1"/>
</dbReference>
<dbReference type="eggNOG" id="ENOG502S7P4">
    <property type="taxonomic scope" value="Eukaryota"/>
</dbReference>
<dbReference type="Gene3D" id="1.20.120.550">
    <property type="entry name" value="Membrane associated eicosanoid/glutathione metabolism-like domain"/>
    <property type="match status" value="1"/>
</dbReference>
<dbReference type="InParanoid" id="W2SF62"/>
<dbReference type="Pfam" id="PF01124">
    <property type="entry name" value="MAPEG"/>
    <property type="match status" value="1"/>
</dbReference>
<dbReference type="GeneID" id="19968058"/>
<keyword evidence="2 5" id="KW-0812">Transmembrane</keyword>
<evidence type="ECO:0000256" key="3">
    <source>
        <dbReference type="ARBA" id="ARBA00022989"/>
    </source>
</evidence>
<protein>
    <recommendedName>
        <fullName evidence="8">MAPEG family protein</fullName>
    </recommendedName>
</protein>
<accession>W2SF62</accession>
<dbReference type="HOGENOM" id="CLU_110778_0_2_1"/>
<dbReference type="GO" id="GO:0016020">
    <property type="term" value="C:membrane"/>
    <property type="evidence" value="ECO:0007669"/>
    <property type="project" value="UniProtKB-SubCell"/>
</dbReference>